<dbReference type="Gene3D" id="1.10.10.10">
    <property type="entry name" value="Winged helix-like DNA-binding domain superfamily/Winged helix DNA-binding domain"/>
    <property type="match status" value="1"/>
</dbReference>
<keyword evidence="1 5" id="KW-0678">Repressor</keyword>
<dbReference type="InterPro" id="IPR036390">
    <property type="entry name" value="WH_DNA-bd_sf"/>
</dbReference>
<dbReference type="PANTHER" id="PTHR34824:SF1">
    <property type="entry name" value="HEAT-INDUCIBLE TRANSCRIPTION REPRESSOR HRCA"/>
    <property type="match status" value="1"/>
</dbReference>
<dbReference type="HOGENOM" id="CLU_050019_1_0_3"/>
<keyword evidence="3 5" id="KW-0346">Stress response</keyword>
<sequence length="360" mass="40771">MSVRLNLNDRHQDILRATIQHYIATAEPVGSKTLVEEYNFTVSSATIRNALGRLEKAGLLYQPHTSSGRVPSDRGYRTYVEQLITPDEKIGKKVEKYLNEQLNWDTWSFEALLQRATQILANLSGYIALITLPQTRANRLRHLQLVQVSPKQLMLIIVTDSYQTQSILIDTPLSVAENLEENLEGIEEELQILSNFLNSKLRGLSLAELALLNWSELDQEFTQYTNFLKKILGELTRNLQSSLTTPIIVHGVSEMLRQPEFSQLQQVQMLIHLLEEEQDQLLPLVFEISNPEILVQRVTLKIGSENPLESMRPCTLISATYNQKDVPIGSVGIIGPTRMLYENTIPLVESTADYLSDALS</sequence>
<dbReference type="Pfam" id="PF01628">
    <property type="entry name" value="HrcA"/>
    <property type="match status" value="1"/>
</dbReference>
<dbReference type="InterPro" id="IPR002571">
    <property type="entry name" value="HrcA"/>
</dbReference>
<dbReference type="eggNOG" id="COG1420">
    <property type="taxonomic scope" value="Bacteria"/>
</dbReference>
<name>E0UDL4_GLOV7</name>
<accession>E0UDL4</accession>
<dbReference type="PIRSF" id="PIRSF005485">
    <property type="entry name" value="HrcA"/>
    <property type="match status" value="1"/>
</dbReference>
<evidence type="ECO:0000256" key="1">
    <source>
        <dbReference type="ARBA" id="ARBA00022491"/>
    </source>
</evidence>
<evidence type="ECO:0000256" key="5">
    <source>
        <dbReference type="HAMAP-Rule" id="MF_00081"/>
    </source>
</evidence>
<feature type="domain" description="Heat-inducible transcription repressor HrcA C-terminal" evidence="6">
    <location>
        <begin position="110"/>
        <end position="345"/>
    </location>
</feature>
<dbReference type="AlphaFoldDB" id="E0UDL4"/>
<dbReference type="Gene3D" id="3.30.450.40">
    <property type="match status" value="1"/>
</dbReference>
<dbReference type="Gene3D" id="3.30.390.60">
    <property type="entry name" value="Heat-inducible transcription repressor hrca homolog, domain 3"/>
    <property type="match status" value="1"/>
</dbReference>
<dbReference type="PANTHER" id="PTHR34824">
    <property type="entry name" value="HEAT-INDUCIBLE TRANSCRIPTION REPRESSOR HRCA"/>
    <property type="match status" value="1"/>
</dbReference>
<gene>
    <name evidence="5" type="primary">hrcA</name>
    <name evidence="7" type="ordered locus">Cyan7822_3377</name>
</gene>
<comment type="function">
    <text evidence="5">Negative regulator of class I heat shock genes (grpE-dnaK-dnaJ and groELS operons). Prevents heat-shock induction of these operons.</text>
</comment>
<evidence type="ECO:0000256" key="4">
    <source>
        <dbReference type="ARBA" id="ARBA00023163"/>
    </source>
</evidence>
<dbReference type="InterPro" id="IPR021153">
    <property type="entry name" value="HrcA_C"/>
</dbReference>
<proteinExistence type="inferred from homology"/>
<dbReference type="SUPFAM" id="SSF46785">
    <property type="entry name" value="Winged helix' DNA-binding domain"/>
    <property type="match status" value="1"/>
</dbReference>
<dbReference type="KEGG" id="cyj:Cyan7822_3377"/>
<organism evidence="7 8">
    <name type="scientific">Gloeothece verrucosa (strain PCC 7822)</name>
    <name type="common">Cyanothece sp. (strain PCC 7822)</name>
    <dbReference type="NCBI Taxonomy" id="497965"/>
    <lineage>
        <taxon>Bacteria</taxon>
        <taxon>Bacillati</taxon>
        <taxon>Cyanobacteriota</taxon>
        <taxon>Cyanophyceae</taxon>
        <taxon>Oscillatoriophycideae</taxon>
        <taxon>Chroococcales</taxon>
        <taxon>Aphanothecaceae</taxon>
        <taxon>Gloeothece</taxon>
        <taxon>Gloeothece verrucosa</taxon>
    </lineage>
</organism>
<dbReference type="Proteomes" id="UP000008206">
    <property type="component" value="Chromosome"/>
</dbReference>
<dbReference type="InterPro" id="IPR036388">
    <property type="entry name" value="WH-like_DNA-bd_sf"/>
</dbReference>
<dbReference type="OrthoDB" id="9783139at2"/>
<evidence type="ECO:0000313" key="7">
    <source>
        <dbReference type="EMBL" id="ADN15327.1"/>
    </source>
</evidence>
<evidence type="ECO:0000256" key="2">
    <source>
        <dbReference type="ARBA" id="ARBA00023015"/>
    </source>
</evidence>
<keyword evidence="2 5" id="KW-0805">Transcription regulation</keyword>
<keyword evidence="8" id="KW-1185">Reference proteome</keyword>
<evidence type="ECO:0000259" key="6">
    <source>
        <dbReference type="Pfam" id="PF01628"/>
    </source>
</evidence>
<evidence type="ECO:0000256" key="3">
    <source>
        <dbReference type="ARBA" id="ARBA00023016"/>
    </source>
</evidence>
<dbReference type="HAMAP" id="MF_00081">
    <property type="entry name" value="HrcA"/>
    <property type="match status" value="1"/>
</dbReference>
<dbReference type="RefSeq" id="WP_013323396.1">
    <property type="nucleotide sequence ID" value="NC_014501.1"/>
</dbReference>
<dbReference type="GO" id="GO:0003677">
    <property type="term" value="F:DNA binding"/>
    <property type="evidence" value="ECO:0007669"/>
    <property type="project" value="InterPro"/>
</dbReference>
<evidence type="ECO:0000313" key="8">
    <source>
        <dbReference type="Proteomes" id="UP000008206"/>
    </source>
</evidence>
<reference evidence="8" key="1">
    <citation type="journal article" date="2011" name="MBio">
        <title>Novel metabolic attributes of the genus Cyanothece, comprising a group of unicellular nitrogen-fixing Cyanobacteria.</title>
        <authorList>
            <person name="Bandyopadhyay A."/>
            <person name="Elvitigala T."/>
            <person name="Welsh E."/>
            <person name="Stockel J."/>
            <person name="Liberton M."/>
            <person name="Min H."/>
            <person name="Sherman L.A."/>
            <person name="Pakrasi H.B."/>
        </authorList>
    </citation>
    <scope>NUCLEOTIDE SEQUENCE [LARGE SCALE GENOMIC DNA]</scope>
    <source>
        <strain evidence="8">PCC 7822</strain>
    </source>
</reference>
<dbReference type="STRING" id="497965.Cyan7822_3377"/>
<dbReference type="EMBL" id="CP002198">
    <property type="protein sequence ID" value="ADN15327.1"/>
    <property type="molecule type" value="Genomic_DNA"/>
</dbReference>
<keyword evidence="4 5" id="KW-0804">Transcription</keyword>
<dbReference type="SUPFAM" id="SSF55781">
    <property type="entry name" value="GAF domain-like"/>
    <property type="match status" value="1"/>
</dbReference>
<comment type="similarity">
    <text evidence="5">Belongs to the HrcA family.</text>
</comment>
<dbReference type="InterPro" id="IPR029016">
    <property type="entry name" value="GAF-like_dom_sf"/>
</dbReference>
<protein>
    <recommendedName>
        <fullName evidence="5">Heat-inducible transcription repressor HrcA</fullName>
    </recommendedName>
</protein>
<dbReference type="InterPro" id="IPR023120">
    <property type="entry name" value="WHTH_transcript_rep_HrcA_IDD"/>
</dbReference>
<dbReference type="NCBIfam" id="TIGR00331">
    <property type="entry name" value="hrcA"/>
    <property type="match status" value="1"/>
</dbReference>
<dbReference type="GO" id="GO:0045892">
    <property type="term" value="P:negative regulation of DNA-templated transcription"/>
    <property type="evidence" value="ECO:0007669"/>
    <property type="project" value="UniProtKB-UniRule"/>
</dbReference>